<dbReference type="AlphaFoldDB" id="A0A2M7T9K2"/>
<name>A0A2M7T9K2_9ACTN</name>
<evidence type="ECO:0000313" key="1">
    <source>
        <dbReference type="EMBL" id="PIZ41268.1"/>
    </source>
</evidence>
<organism evidence="1 2">
    <name type="scientific">Candidatus Aquicultor secundus</name>
    <dbReference type="NCBI Taxonomy" id="1973895"/>
    <lineage>
        <taxon>Bacteria</taxon>
        <taxon>Bacillati</taxon>
        <taxon>Actinomycetota</taxon>
        <taxon>Candidatus Aquicultoria</taxon>
        <taxon>Candidatus Aquicultorales</taxon>
        <taxon>Candidatus Aquicultoraceae</taxon>
        <taxon>Candidatus Aquicultor</taxon>
    </lineage>
</organism>
<dbReference type="Proteomes" id="UP000230956">
    <property type="component" value="Unassembled WGS sequence"/>
</dbReference>
<protein>
    <submittedName>
        <fullName evidence="1">Uncharacterized protein</fullName>
    </submittedName>
</protein>
<gene>
    <name evidence="1" type="ORF">COY37_02560</name>
</gene>
<dbReference type="EMBL" id="PFNG01000063">
    <property type="protein sequence ID" value="PIZ41268.1"/>
    <property type="molecule type" value="Genomic_DNA"/>
</dbReference>
<dbReference type="RefSeq" id="WP_286975900.1">
    <property type="nucleotide sequence ID" value="NZ_PFNG01000063.1"/>
</dbReference>
<proteinExistence type="predicted"/>
<sequence>SDTAGAAEAGLAADNGRAAITWLFAAMIDMAAGADPSGVGPMLQMLGYTTGTAGNYAPYTTYKTYKTSDGQTNEVEMSLLATPTVGGPKYTQILKNSRTVDWSTTWRSSTIPITATCSDDGFSWPHRTLGWKMLKDDLFGIDIGGDGAGHPKLVSVGETRSVQFGGGKAHDVDSVCLDCHNPTVWGATSSSNHTDTAGTTIDDKNDDLLLRGLP</sequence>
<evidence type="ECO:0000313" key="2">
    <source>
        <dbReference type="Proteomes" id="UP000230956"/>
    </source>
</evidence>
<accession>A0A2M7T9K2</accession>
<feature type="non-terminal residue" evidence="1">
    <location>
        <position position="1"/>
    </location>
</feature>
<reference evidence="2" key="1">
    <citation type="submission" date="2017-09" db="EMBL/GenBank/DDBJ databases">
        <title>Depth-based differentiation of microbial function through sediment-hosted aquifers and enrichment of novel symbionts in the deep terrestrial subsurface.</title>
        <authorList>
            <person name="Probst A.J."/>
            <person name="Ladd B."/>
            <person name="Jarett J.K."/>
            <person name="Geller-Mcgrath D.E."/>
            <person name="Sieber C.M.K."/>
            <person name="Emerson J.B."/>
            <person name="Anantharaman K."/>
            <person name="Thomas B.C."/>
            <person name="Malmstrom R."/>
            <person name="Stieglmeier M."/>
            <person name="Klingl A."/>
            <person name="Woyke T."/>
            <person name="Ryan C.M."/>
            <person name="Banfield J.F."/>
        </authorList>
    </citation>
    <scope>NUCLEOTIDE SEQUENCE [LARGE SCALE GENOMIC DNA]</scope>
</reference>
<comment type="caution">
    <text evidence="1">The sequence shown here is derived from an EMBL/GenBank/DDBJ whole genome shotgun (WGS) entry which is preliminary data.</text>
</comment>